<evidence type="ECO:0000259" key="13">
    <source>
        <dbReference type="Pfam" id="PF01035"/>
    </source>
</evidence>
<accession>A0A183IPC0</accession>
<dbReference type="GO" id="GO:0006281">
    <property type="term" value="P:DNA repair"/>
    <property type="evidence" value="ECO:0007669"/>
    <property type="project" value="UniProtKB-KW"/>
</dbReference>
<evidence type="ECO:0000256" key="7">
    <source>
        <dbReference type="ARBA" id="ARBA00022679"/>
    </source>
</evidence>
<dbReference type="FunFam" id="1.10.10.10:FF:000214">
    <property type="entry name" value="Methylated-DNA--protein-cysteine methyltransferase"/>
    <property type="match status" value="1"/>
</dbReference>
<dbReference type="InterPro" id="IPR036217">
    <property type="entry name" value="MethylDNA_cys_MeTrfase_DNAb"/>
</dbReference>
<evidence type="ECO:0000256" key="1">
    <source>
        <dbReference type="ARBA" id="ARBA00001286"/>
    </source>
</evidence>
<evidence type="ECO:0000256" key="8">
    <source>
        <dbReference type="ARBA" id="ARBA00022763"/>
    </source>
</evidence>
<comment type="catalytic activity">
    <reaction evidence="12">
        <text>a 6-O-methyl-2'-deoxyguanosine in DNA + L-cysteinyl-[protein] = S-methyl-L-cysteinyl-[protein] + a 2'-deoxyguanosine in DNA</text>
        <dbReference type="Rhea" id="RHEA:24000"/>
        <dbReference type="Rhea" id="RHEA-COMP:10131"/>
        <dbReference type="Rhea" id="RHEA-COMP:10132"/>
        <dbReference type="Rhea" id="RHEA-COMP:11367"/>
        <dbReference type="Rhea" id="RHEA-COMP:11368"/>
        <dbReference type="ChEBI" id="CHEBI:29950"/>
        <dbReference type="ChEBI" id="CHEBI:82612"/>
        <dbReference type="ChEBI" id="CHEBI:85445"/>
        <dbReference type="ChEBI" id="CHEBI:85448"/>
        <dbReference type="EC" id="2.1.1.63"/>
    </reaction>
</comment>
<comment type="function">
    <text evidence="2">Involved in the cellular defense against the biological effects of O6-methylguanine (O6-MeG) and O4-methylthymine (O4-MeT) in DNA. Repairs the methylated nucleobase in DNA by stoichiometrically transferring the methyl group to a cysteine residue in the enzyme. This is a suicide reaction: the enzyme is irreversibly inactivated.</text>
</comment>
<dbReference type="PROSITE" id="PS00374">
    <property type="entry name" value="MGMT"/>
    <property type="match status" value="1"/>
</dbReference>
<keyword evidence="9" id="KW-0234">DNA repair</keyword>
<dbReference type="Gene3D" id="3.30.160.70">
    <property type="entry name" value="Methylated DNA-protein cysteine methyltransferase domain"/>
    <property type="match status" value="1"/>
</dbReference>
<name>A0A183IPC0_9BILA</name>
<dbReference type="Pfam" id="PF01035">
    <property type="entry name" value="DNA_binding_1"/>
    <property type="match status" value="1"/>
</dbReference>
<dbReference type="GO" id="GO:0032259">
    <property type="term" value="P:methylation"/>
    <property type="evidence" value="ECO:0007669"/>
    <property type="project" value="UniProtKB-KW"/>
</dbReference>
<evidence type="ECO:0000256" key="11">
    <source>
        <dbReference type="ARBA" id="ARBA00031621"/>
    </source>
</evidence>
<evidence type="ECO:0000313" key="14">
    <source>
        <dbReference type="EMBL" id="VDP07316.1"/>
    </source>
</evidence>
<dbReference type="GO" id="GO:0005654">
    <property type="term" value="C:nucleoplasm"/>
    <property type="evidence" value="ECO:0007669"/>
    <property type="project" value="TreeGrafter"/>
</dbReference>
<organism evidence="16">
    <name type="scientific">Soboliphyme baturini</name>
    <dbReference type="NCBI Taxonomy" id="241478"/>
    <lineage>
        <taxon>Eukaryota</taxon>
        <taxon>Metazoa</taxon>
        <taxon>Ecdysozoa</taxon>
        <taxon>Nematoda</taxon>
        <taxon>Enoplea</taxon>
        <taxon>Dorylaimia</taxon>
        <taxon>Dioctophymatida</taxon>
        <taxon>Dioctophymatoidea</taxon>
        <taxon>Soboliphymatidae</taxon>
        <taxon>Soboliphyme</taxon>
    </lineage>
</organism>
<feature type="domain" description="Methylated-DNA-[protein]-cysteine S-methyltransferase DNA binding" evidence="13">
    <location>
        <begin position="83"/>
        <end position="163"/>
    </location>
</feature>
<dbReference type="InterPro" id="IPR036388">
    <property type="entry name" value="WH-like_DNA-bd_sf"/>
</dbReference>
<dbReference type="EMBL" id="UZAM01009014">
    <property type="protein sequence ID" value="VDP07316.1"/>
    <property type="molecule type" value="Genomic_DNA"/>
</dbReference>
<keyword evidence="15" id="KW-1185">Reference proteome</keyword>
<evidence type="ECO:0000256" key="2">
    <source>
        <dbReference type="ARBA" id="ARBA00003317"/>
    </source>
</evidence>
<comment type="similarity">
    <text evidence="3">Belongs to the MGMT family.</text>
</comment>
<dbReference type="Proteomes" id="UP000270296">
    <property type="component" value="Unassembled WGS sequence"/>
</dbReference>
<evidence type="ECO:0000256" key="9">
    <source>
        <dbReference type="ARBA" id="ARBA00023204"/>
    </source>
</evidence>
<dbReference type="WBParaSite" id="SBAD_0000568901-mRNA-1">
    <property type="protein sequence ID" value="SBAD_0000568901-mRNA-1"/>
    <property type="gene ID" value="SBAD_0000568901"/>
</dbReference>
<keyword evidence="6" id="KW-0489">Methyltransferase</keyword>
<evidence type="ECO:0000256" key="4">
    <source>
        <dbReference type="ARBA" id="ARBA00011918"/>
    </source>
</evidence>
<dbReference type="InterPro" id="IPR001497">
    <property type="entry name" value="MethylDNA_cys_MeTrfase_AS"/>
</dbReference>
<dbReference type="CDD" id="cd06445">
    <property type="entry name" value="ATase"/>
    <property type="match status" value="1"/>
</dbReference>
<dbReference type="SUPFAM" id="SSF46767">
    <property type="entry name" value="Methylated DNA-protein cysteine methyltransferase, C-terminal domain"/>
    <property type="match status" value="1"/>
</dbReference>
<gene>
    <name evidence="14" type="ORF">SBAD_LOCUS5467</name>
</gene>
<evidence type="ECO:0000256" key="6">
    <source>
        <dbReference type="ARBA" id="ARBA00022603"/>
    </source>
</evidence>
<protein>
    <recommendedName>
        <fullName evidence="5">Methylated-DNA--protein-cysteine methyltransferase</fullName>
        <ecNumber evidence="4">2.1.1.63</ecNumber>
    </recommendedName>
    <alternativeName>
        <fullName evidence="10">6-O-methylguanine-DNA methyltransferase</fullName>
    </alternativeName>
    <alternativeName>
        <fullName evidence="11">O-6-methylguanine-DNA-alkyltransferase</fullName>
    </alternativeName>
</protein>
<dbReference type="NCBIfam" id="TIGR00589">
    <property type="entry name" value="ogt"/>
    <property type="match status" value="1"/>
</dbReference>
<dbReference type="GO" id="GO:0003908">
    <property type="term" value="F:methylated-DNA-[protein]-cysteine S-methyltransferase activity"/>
    <property type="evidence" value="ECO:0007669"/>
    <property type="project" value="UniProtKB-EC"/>
</dbReference>
<evidence type="ECO:0000256" key="12">
    <source>
        <dbReference type="ARBA" id="ARBA00049348"/>
    </source>
</evidence>
<evidence type="ECO:0000256" key="3">
    <source>
        <dbReference type="ARBA" id="ARBA00008711"/>
    </source>
</evidence>
<keyword evidence="7" id="KW-0808">Transferase</keyword>
<dbReference type="PANTHER" id="PTHR46460">
    <property type="entry name" value="METHYLATED-DNA--PROTEIN-CYSTEINE METHYLTRANSFERASE"/>
    <property type="match status" value="1"/>
</dbReference>
<reference evidence="14 15" key="2">
    <citation type="submission" date="2018-11" db="EMBL/GenBank/DDBJ databases">
        <authorList>
            <consortium name="Pathogen Informatics"/>
        </authorList>
    </citation>
    <scope>NUCLEOTIDE SEQUENCE [LARGE SCALE GENOMIC DNA]</scope>
</reference>
<comment type="catalytic activity">
    <reaction evidence="1">
        <text>a 4-O-methyl-thymidine in DNA + L-cysteinyl-[protein] = a thymidine in DNA + S-methyl-L-cysteinyl-[protein]</text>
        <dbReference type="Rhea" id="RHEA:53428"/>
        <dbReference type="Rhea" id="RHEA-COMP:10131"/>
        <dbReference type="Rhea" id="RHEA-COMP:10132"/>
        <dbReference type="Rhea" id="RHEA-COMP:13555"/>
        <dbReference type="Rhea" id="RHEA-COMP:13556"/>
        <dbReference type="ChEBI" id="CHEBI:29950"/>
        <dbReference type="ChEBI" id="CHEBI:82612"/>
        <dbReference type="ChEBI" id="CHEBI:137386"/>
        <dbReference type="ChEBI" id="CHEBI:137387"/>
        <dbReference type="EC" id="2.1.1.63"/>
    </reaction>
</comment>
<evidence type="ECO:0000313" key="15">
    <source>
        <dbReference type="Proteomes" id="UP000270296"/>
    </source>
</evidence>
<dbReference type="PANTHER" id="PTHR46460:SF1">
    <property type="entry name" value="METHYLATED-DNA--PROTEIN-CYSTEINE METHYLTRANSFERASE"/>
    <property type="match status" value="1"/>
</dbReference>
<dbReference type="EC" id="2.1.1.63" evidence="4"/>
<evidence type="ECO:0000313" key="16">
    <source>
        <dbReference type="WBParaSite" id="SBAD_0000568901-mRNA-1"/>
    </source>
</evidence>
<keyword evidence="8" id="KW-0227">DNA damage</keyword>
<dbReference type="AlphaFoldDB" id="A0A183IPC0"/>
<evidence type="ECO:0000256" key="5">
    <source>
        <dbReference type="ARBA" id="ARBA00015377"/>
    </source>
</evidence>
<dbReference type="InterPro" id="IPR014048">
    <property type="entry name" value="MethylDNA_cys_MeTrfase_DNA-bd"/>
</dbReference>
<dbReference type="Gene3D" id="1.10.10.10">
    <property type="entry name" value="Winged helix-like DNA-binding domain superfamily/Winged helix DNA-binding domain"/>
    <property type="match status" value="1"/>
</dbReference>
<dbReference type="OrthoDB" id="1907495at2759"/>
<proteinExistence type="inferred from homology"/>
<sequence length="180" mass="19698">MNLEVCSNGVHSLRFGKITTAEVRCLMCTSAVVQFEDGSSEGNASSVEEKVLQWLRAYFSGDHQQAMTAELPPICVLKRRDGFALKVLQRLLTIKFGQTASYSEMASKCGHKNSARAVGRVVSENPAVLMIPCHRVILKSGKEGHFSGGKLDALKKALLSYEKTTVFSENNSKLVDNANM</sequence>
<reference evidence="16" key="1">
    <citation type="submission" date="2016-06" db="UniProtKB">
        <authorList>
            <consortium name="WormBaseParasite"/>
        </authorList>
    </citation>
    <scope>IDENTIFICATION</scope>
</reference>
<evidence type="ECO:0000256" key="10">
    <source>
        <dbReference type="ARBA" id="ARBA00030795"/>
    </source>
</evidence>